<organism evidence="2 3">
    <name type="scientific">Astyanax mexicanus</name>
    <name type="common">Blind cave fish</name>
    <name type="synonym">Astyanax fasciatus mexicanus</name>
    <dbReference type="NCBI Taxonomy" id="7994"/>
    <lineage>
        <taxon>Eukaryota</taxon>
        <taxon>Metazoa</taxon>
        <taxon>Chordata</taxon>
        <taxon>Craniata</taxon>
        <taxon>Vertebrata</taxon>
        <taxon>Euteleostomi</taxon>
        <taxon>Actinopterygii</taxon>
        <taxon>Neopterygii</taxon>
        <taxon>Teleostei</taxon>
        <taxon>Ostariophysi</taxon>
        <taxon>Characiformes</taxon>
        <taxon>Characoidei</taxon>
        <taxon>Acestrorhamphidae</taxon>
        <taxon>Acestrorhamphinae</taxon>
        <taxon>Astyanax</taxon>
    </lineage>
</organism>
<dbReference type="InParanoid" id="A0A3B1IVJ9"/>
<dbReference type="Proteomes" id="UP000018467">
    <property type="component" value="Unassembled WGS sequence"/>
</dbReference>
<sequence length="581" mass="65207">MDFFDSKIENIQDKIKQINITSSLSSGVADLEQNPVTEVRLEVFNPLPQLELEKIISSSNSTTCTLDAVPTKLLKQVLPDIIKPLLMIVNSSLTLGHVPKAFKTAVIKPLIKKPNLDPSVLSNYRPISNLPFISKILEKAVAQQLCSYLQRNQIYENFQSGFRPHHSTETALVKITNNLLTAADQGCISLLVLLDLNAAFDTIDHTILLERLENMVGVTGTALSWFKSYLTDRYQFVRINDMSSSYIKVRYGIPQGSILGPLLFTLYMLPLGKVIRKHDVNFHCYADDTQLFISAKPDDRVRLKKIEDCVKDVKLWMLHNFLLLNSEKTEVLLLGPKAARNKLSDLMLNLADFSVAPGSAAKNLGVIIDSDLAFDKHISNVTRTAFLHLRNIAKLRNALSLHDAEKLVHAFITSRLDYCNALLSGCSGSNLNKLQLVQNAAARVLTKTRKFDHVSPVLSALHWLPVKFCIDYKILLLTYKALHGLAPEYLRDLISYYEPPRLLRSQGAGFLVVPKIQRSSAGGRAFSYKAPQLWNNLPEYVRDSVSIFKSRLKTFSLAKSFSLAFSGSLHVYVTFWLSPFS</sequence>
<evidence type="ECO:0000313" key="2">
    <source>
        <dbReference type="Ensembl" id="ENSAMXP00000034092.1"/>
    </source>
</evidence>
<protein>
    <recommendedName>
        <fullName evidence="1">Reverse transcriptase domain-containing protein</fullName>
    </recommendedName>
</protein>
<reference evidence="2" key="4">
    <citation type="submission" date="2025-09" db="UniProtKB">
        <authorList>
            <consortium name="Ensembl"/>
        </authorList>
    </citation>
    <scope>IDENTIFICATION</scope>
</reference>
<dbReference type="CDD" id="cd01650">
    <property type="entry name" value="RT_nLTR_like"/>
    <property type="match status" value="1"/>
</dbReference>
<evidence type="ECO:0000313" key="3">
    <source>
        <dbReference type="Proteomes" id="UP000018467"/>
    </source>
</evidence>
<proteinExistence type="predicted"/>
<dbReference type="SUPFAM" id="SSF56672">
    <property type="entry name" value="DNA/RNA polymerases"/>
    <property type="match status" value="1"/>
</dbReference>
<evidence type="ECO:0000259" key="1">
    <source>
        <dbReference type="PROSITE" id="PS50878"/>
    </source>
</evidence>
<keyword evidence="3" id="KW-1185">Reference proteome</keyword>
<name>A0A3B1IVJ9_ASTMX</name>
<dbReference type="InterPro" id="IPR000477">
    <property type="entry name" value="RT_dom"/>
</dbReference>
<dbReference type="Bgee" id="ENSAMXG00000037727">
    <property type="expression patterns" value="Expressed in zone of skin and 13 other cell types or tissues"/>
</dbReference>
<reference evidence="3" key="1">
    <citation type="submission" date="2013-03" db="EMBL/GenBank/DDBJ databases">
        <authorList>
            <person name="Jeffery W."/>
            <person name="Warren W."/>
            <person name="Wilson R.K."/>
        </authorList>
    </citation>
    <scope>NUCLEOTIDE SEQUENCE</scope>
    <source>
        <strain evidence="3">female</strain>
    </source>
</reference>
<reference evidence="2" key="3">
    <citation type="submission" date="2025-08" db="UniProtKB">
        <authorList>
            <consortium name="Ensembl"/>
        </authorList>
    </citation>
    <scope>IDENTIFICATION</scope>
</reference>
<dbReference type="PANTHER" id="PTHR33332">
    <property type="entry name" value="REVERSE TRANSCRIPTASE DOMAIN-CONTAINING PROTEIN"/>
    <property type="match status" value="1"/>
</dbReference>
<feature type="domain" description="Reverse transcriptase" evidence="1">
    <location>
        <begin position="91"/>
        <end position="368"/>
    </location>
</feature>
<dbReference type="Pfam" id="PF00078">
    <property type="entry name" value="RVT_1"/>
    <property type="match status" value="1"/>
</dbReference>
<dbReference type="PROSITE" id="PS50878">
    <property type="entry name" value="RT_POL"/>
    <property type="match status" value="1"/>
</dbReference>
<reference evidence="3" key="2">
    <citation type="journal article" date="2014" name="Nat. Commun.">
        <title>The cavefish genome reveals candidate genes for eye loss.</title>
        <authorList>
            <person name="McGaugh S.E."/>
            <person name="Gross J.B."/>
            <person name="Aken B."/>
            <person name="Blin M."/>
            <person name="Borowsky R."/>
            <person name="Chalopin D."/>
            <person name="Hinaux H."/>
            <person name="Jeffery W.R."/>
            <person name="Keene A."/>
            <person name="Ma L."/>
            <person name="Minx P."/>
            <person name="Murphy D."/>
            <person name="O'Quin K.E."/>
            <person name="Retaux S."/>
            <person name="Rohner N."/>
            <person name="Searle S.M."/>
            <person name="Stahl B.A."/>
            <person name="Tabin C."/>
            <person name="Volff J.N."/>
            <person name="Yoshizawa M."/>
            <person name="Warren W.C."/>
        </authorList>
    </citation>
    <scope>NUCLEOTIDE SEQUENCE [LARGE SCALE GENOMIC DNA]</scope>
    <source>
        <strain evidence="3">female</strain>
    </source>
</reference>
<accession>A0A3B1IVJ9</accession>
<dbReference type="GeneTree" id="ENSGT01140000282554"/>
<dbReference type="AlphaFoldDB" id="A0A3B1IVJ9"/>
<dbReference type="Ensembl" id="ENSAMXT00000051924.1">
    <property type="protein sequence ID" value="ENSAMXP00000034092.1"/>
    <property type="gene ID" value="ENSAMXG00000037727.1"/>
</dbReference>
<dbReference type="InterPro" id="IPR043502">
    <property type="entry name" value="DNA/RNA_pol_sf"/>
</dbReference>